<evidence type="ECO:0000259" key="1">
    <source>
        <dbReference type="Pfam" id="PF04016"/>
    </source>
</evidence>
<evidence type="ECO:0000313" key="3">
    <source>
        <dbReference type="Proteomes" id="UP000264208"/>
    </source>
</evidence>
<feature type="domain" description="Putative heavy-metal chelation" evidence="1">
    <location>
        <begin position="123"/>
        <end position="227"/>
    </location>
</feature>
<dbReference type="RefSeq" id="WP_119720727.1">
    <property type="nucleotide sequence ID" value="NZ_AP011526.1"/>
</dbReference>
<reference evidence="2 3" key="1">
    <citation type="submission" date="2009-06" db="EMBL/GenBank/DDBJ databases">
        <title>Molecular Evidence for Microbiologically Influenced Corrosion from genome of Methanogen.</title>
        <authorList>
            <person name="Ito N."/>
            <person name="Tsurumaru H."/>
            <person name="Shimizu A."/>
            <person name="Harada T."/>
            <person name="Hosoyama A."/>
            <person name="Horikawa H."/>
            <person name="Wakai S."/>
            <person name="Sasaki K."/>
            <person name="Nishijima K."/>
            <person name="Ataku H."/>
            <person name="Yamazaki J."/>
            <person name="Mise M."/>
            <person name="Yamazaki S."/>
            <person name="Tanikawa S."/>
            <person name="Harayama S."/>
            <person name="Fujita N."/>
        </authorList>
    </citation>
    <scope>NUCLEOTIDE SEQUENCE [LARGE SCALE GENOMIC DNA]</scope>
    <source>
        <strain evidence="3">KA1 ( NBRC 102054)</strain>
    </source>
</reference>
<protein>
    <recommendedName>
        <fullName evidence="1">Putative heavy-metal chelation domain-containing protein</fullName>
    </recommendedName>
</protein>
<dbReference type="SUPFAM" id="SSF159713">
    <property type="entry name" value="Dhaf3308-like"/>
    <property type="match status" value="1"/>
</dbReference>
<accession>A0A2Z5PQE5</accession>
<dbReference type="Proteomes" id="UP000264208">
    <property type="component" value="Chromosome"/>
</dbReference>
<sequence>MIDFKSELEKIATENSLLDETIEIKPVNVNLESKTIDDYPLMQGKEFLLRAFFKGDVGDAFTNNLVEFNGKLSEVIASGSNQMIIAALNSVMKNLKMVEKSEHCIKGEPEVCAKELSEFLMEEYGKEIKIGVIGYHPAIIRQMVTTFGKDNVIATDMDLDTIGRIRQGIVIMHGSMNEHLIENSDIVLSTGSTAANGSLEEILSYTKKYDKRIIFYGTTVACAAKMLDLERFCALGK</sequence>
<dbReference type="Pfam" id="PF04016">
    <property type="entry name" value="DUF364"/>
    <property type="match status" value="1"/>
</dbReference>
<organism evidence="2 3">
    <name type="scientific">Methanococcus maripaludis KA1</name>
    <dbReference type="NCBI Taxonomy" id="637914"/>
    <lineage>
        <taxon>Archaea</taxon>
        <taxon>Methanobacteriati</taxon>
        <taxon>Methanobacteriota</taxon>
        <taxon>Methanomada group</taxon>
        <taxon>Methanococci</taxon>
        <taxon>Methanococcales</taxon>
        <taxon>Methanococcaceae</taxon>
        <taxon>Methanococcus</taxon>
    </lineage>
</organism>
<dbReference type="AlphaFoldDB" id="A0A2Z5PQE5"/>
<name>A0A2Z5PQE5_METMI</name>
<dbReference type="InterPro" id="IPR007161">
    <property type="entry name" value="DUF364"/>
</dbReference>
<dbReference type="Gene3D" id="3.40.50.11590">
    <property type="match status" value="1"/>
</dbReference>
<gene>
    <name evidence="2" type="ORF">MMKA1_05500</name>
</gene>
<dbReference type="KEGG" id="mmak:MMKA1_05500"/>
<evidence type="ECO:0000313" key="2">
    <source>
        <dbReference type="EMBL" id="BAP60667.1"/>
    </source>
</evidence>
<proteinExistence type="predicted"/>
<dbReference type="GeneID" id="37875031"/>
<dbReference type="EMBL" id="AP011526">
    <property type="protein sequence ID" value="BAP60667.1"/>
    <property type="molecule type" value="Genomic_DNA"/>
</dbReference>